<sequence length="275" mass="31390">MQIRELQRSCRLERGVKNLLIEKIFSISREQIIKGENCNLCPKKLREFRKIENKILKGEAPQYAMGQASFFGRDFFVDKNVLIPCPETELLVEKAIGFLKNKSDKNLRILDIGTGSGVIPITIIEELKDKKISADACDISTSALKVAKRNQKKFKTKVNFIECDLFEQITGKFDLISANLPYGSINDSDFKSVPHPKLAVIGGESGFEIISRCLSEIDKFLKQDGLALFEIGHDQRKMIEQISKRLPALKFRIYKDLNNFDRIVQINWKTHPKSP</sequence>
<dbReference type="Pfam" id="PF13847">
    <property type="entry name" value="Methyltransf_31"/>
    <property type="match status" value="1"/>
</dbReference>
<keyword evidence="3" id="KW-0949">S-adenosyl-L-methionine</keyword>
<dbReference type="GO" id="GO:0032259">
    <property type="term" value="P:methylation"/>
    <property type="evidence" value="ECO:0007669"/>
    <property type="project" value="UniProtKB-KW"/>
</dbReference>
<reference evidence="5" key="1">
    <citation type="submission" date="2017-02" db="EMBL/GenBank/DDBJ databases">
        <title>Delving into the versatile metabolic prowess of the omnipresent phylum Bacteroidetes.</title>
        <authorList>
            <person name="Nobu M.K."/>
            <person name="Mei R."/>
            <person name="Narihiro T."/>
            <person name="Kuroda K."/>
            <person name="Liu W.-T."/>
        </authorList>
    </citation>
    <scope>NUCLEOTIDE SEQUENCE</scope>
    <source>
        <strain evidence="5">ADurb.Bin280</strain>
    </source>
</reference>
<dbReference type="InterPro" id="IPR050320">
    <property type="entry name" value="N5-glutamine_MTase"/>
</dbReference>
<dbReference type="NCBIfam" id="TIGR00536">
    <property type="entry name" value="hemK_fam"/>
    <property type="match status" value="1"/>
</dbReference>
<organism evidence="5">
    <name type="scientific">candidate division WS2 bacterium ADurb.Bin280</name>
    <dbReference type="NCBI Taxonomy" id="1852829"/>
    <lineage>
        <taxon>Bacteria</taxon>
        <taxon>candidate division WS2</taxon>
    </lineage>
</organism>
<dbReference type="InterPro" id="IPR019874">
    <property type="entry name" value="RF_methyltr_PrmC"/>
</dbReference>
<dbReference type="NCBIfam" id="TIGR03534">
    <property type="entry name" value="RF_mod_PrmC"/>
    <property type="match status" value="1"/>
</dbReference>
<dbReference type="InterPro" id="IPR029063">
    <property type="entry name" value="SAM-dependent_MTases_sf"/>
</dbReference>
<comment type="caution">
    <text evidence="5">The sequence shown here is derived from an EMBL/GenBank/DDBJ whole genome shotgun (WGS) entry which is preliminary data.</text>
</comment>
<dbReference type="EMBL" id="MWBO01000049">
    <property type="protein sequence ID" value="OQA52068.1"/>
    <property type="molecule type" value="Genomic_DNA"/>
</dbReference>
<evidence type="ECO:0000256" key="3">
    <source>
        <dbReference type="ARBA" id="ARBA00022691"/>
    </source>
</evidence>
<protein>
    <submittedName>
        <fullName evidence="5">Release factor glutamine methyltransferase</fullName>
        <ecNumber evidence="5">2.1.1.-</ecNumber>
    </submittedName>
</protein>
<dbReference type="AlphaFoldDB" id="A0A1V5SC36"/>
<evidence type="ECO:0000259" key="4">
    <source>
        <dbReference type="Pfam" id="PF13847"/>
    </source>
</evidence>
<dbReference type="GO" id="GO:0008276">
    <property type="term" value="F:protein methyltransferase activity"/>
    <property type="evidence" value="ECO:0007669"/>
    <property type="project" value="InterPro"/>
</dbReference>
<dbReference type="InterPro" id="IPR004556">
    <property type="entry name" value="HemK-like"/>
</dbReference>
<gene>
    <name evidence="5" type="primary">prmC</name>
    <name evidence="5" type="ORF">BWY43_00675</name>
</gene>
<accession>A0A1V5SC36</accession>
<dbReference type="CDD" id="cd02440">
    <property type="entry name" value="AdoMet_MTases"/>
    <property type="match status" value="1"/>
</dbReference>
<dbReference type="SUPFAM" id="SSF53335">
    <property type="entry name" value="S-adenosyl-L-methionine-dependent methyltransferases"/>
    <property type="match status" value="1"/>
</dbReference>
<keyword evidence="1 5" id="KW-0489">Methyltransferase</keyword>
<dbReference type="InterPro" id="IPR025714">
    <property type="entry name" value="Methyltranfer_dom"/>
</dbReference>
<feature type="domain" description="Methyltransferase" evidence="4">
    <location>
        <begin position="104"/>
        <end position="245"/>
    </location>
</feature>
<dbReference type="Gene3D" id="1.10.8.10">
    <property type="entry name" value="DNA helicase RuvA subunit, C-terminal domain"/>
    <property type="match status" value="1"/>
</dbReference>
<dbReference type="Proteomes" id="UP000485367">
    <property type="component" value="Unassembled WGS sequence"/>
</dbReference>
<evidence type="ECO:0000256" key="1">
    <source>
        <dbReference type="ARBA" id="ARBA00022603"/>
    </source>
</evidence>
<keyword evidence="2 5" id="KW-0808">Transferase</keyword>
<dbReference type="Gene3D" id="3.40.50.150">
    <property type="entry name" value="Vaccinia Virus protein VP39"/>
    <property type="match status" value="1"/>
</dbReference>
<name>A0A1V5SC36_9BACT</name>
<dbReference type="PANTHER" id="PTHR18895:SF74">
    <property type="entry name" value="MTRF1L RELEASE FACTOR GLUTAMINE METHYLTRANSFERASE"/>
    <property type="match status" value="1"/>
</dbReference>
<proteinExistence type="predicted"/>
<dbReference type="PANTHER" id="PTHR18895">
    <property type="entry name" value="HEMK METHYLTRANSFERASE"/>
    <property type="match status" value="1"/>
</dbReference>
<dbReference type="EC" id="2.1.1.-" evidence="5"/>
<evidence type="ECO:0000313" key="5">
    <source>
        <dbReference type="EMBL" id="OQA52068.1"/>
    </source>
</evidence>
<evidence type="ECO:0000256" key="2">
    <source>
        <dbReference type="ARBA" id="ARBA00022679"/>
    </source>
</evidence>